<accession>A0A1I3HEA3</accession>
<proteinExistence type="predicted"/>
<evidence type="ECO:0000313" key="2">
    <source>
        <dbReference type="Proteomes" id="UP000198670"/>
    </source>
</evidence>
<reference evidence="1 2" key="1">
    <citation type="submission" date="2016-10" db="EMBL/GenBank/DDBJ databases">
        <authorList>
            <person name="de Groot N.N."/>
        </authorList>
    </citation>
    <scope>NUCLEOTIDE SEQUENCE [LARGE SCALE GENOMIC DNA]</scope>
    <source>
        <strain evidence="1 2">RK1</strain>
    </source>
</reference>
<organism evidence="1 2">
    <name type="scientific">Parapedobacter indicus</name>
    <dbReference type="NCBI Taxonomy" id="1477437"/>
    <lineage>
        <taxon>Bacteria</taxon>
        <taxon>Pseudomonadati</taxon>
        <taxon>Bacteroidota</taxon>
        <taxon>Sphingobacteriia</taxon>
        <taxon>Sphingobacteriales</taxon>
        <taxon>Sphingobacteriaceae</taxon>
        <taxon>Parapedobacter</taxon>
    </lineage>
</organism>
<gene>
    <name evidence="1" type="ORF">SAMN05444682_103329</name>
</gene>
<name>A0A1I3HEA3_9SPHI</name>
<dbReference type="OrthoDB" id="9553486at2"/>
<dbReference type="RefSeq" id="WP_090626103.1">
    <property type="nucleotide sequence ID" value="NZ_FOQO01000003.1"/>
</dbReference>
<evidence type="ECO:0000313" key="1">
    <source>
        <dbReference type="EMBL" id="SFI34098.1"/>
    </source>
</evidence>
<protein>
    <submittedName>
        <fullName evidence="1">Uncharacterized protein</fullName>
    </submittedName>
</protein>
<dbReference type="Proteomes" id="UP000198670">
    <property type="component" value="Unassembled WGS sequence"/>
</dbReference>
<sequence length="474" mass="54389">MESSSFFIRSALCTLVLLYCIERAKGQDSLGNYPLRIDLPLLDMPFQQDATRSGELFDSYSMQQALAVTQNLHRVNYHFNNKLWHGFIHPDTKRKRIYNRIAANVTSGLVDYVFTYYGVVLSPQWMHEEFHRVGLTIRSISSYNETYNRFNGGFANGSVSQVKDEDLIRLKKEAPGELVRSFAAGIESEFLLLRGLQKDNFFSGSKHANIALNILLTKHAIDYVNQFKRSDYNASIDSMNAHGLAVADRDFVGWDFTPWVYDLHRPDEPYEARGAHPSGVGLDRAIKTTALTDEEYRYLEKMGRMQYLNFLSPFMIGINRIPLNEYTALNVAMRHYLNSFGYDLTADFFIDHREKQYLISLHGYRNKHRLLPGIEVERSPFMFHINGQQRLLLQPSAMLWFQPKDFHDRKAHPGGLLRIQGFYLLNKIWRIVAVAEGKTDGWVAGNPYLDAKAGFRFGISAFFNTGNGNAATLM</sequence>
<dbReference type="AlphaFoldDB" id="A0A1I3HEA3"/>
<dbReference type="EMBL" id="FOQO01000003">
    <property type="protein sequence ID" value="SFI34098.1"/>
    <property type="molecule type" value="Genomic_DNA"/>
</dbReference>
<keyword evidence="2" id="KW-1185">Reference proteome</keyword>